<feature type="domain" description="HTH cro/C1-type" evidence="1">
    <location>
        <begin position="41"/>
        <end position="84"/>
    </location>
</feature>
<dbReference type="Gene3D" id="1.10.260.40">
    <property type="entry name" value="lambda repressor-like DNA-binding domains"/>
    <property type="match status" value="1"/>
</dbReference>
<sequence>MLFHARYVSLMRRRTPQNFASWLHDQLTARSYSLTPRGGGQARFAEAAGVSKATVSRILRGEGSTDIAVLEKIGQALGIRLGVILVEAGVIDPDELGGVQRPQGHMTADEAADELGITDPTKRQVLRGVIETLKPPPGDPTAG</sequence>
<dbReference type="InterPro" id="IPR001387">
    <property type="entry name" value="Cro/C1-type_HTH"/>
</dbReference>
<dbReference type="CDD" id="cd00093">
    <property type="entry name" value="HTH_XRE"/>
    <property type="match status" value="1"/>
</dbReference>
<dbReference type="PROSITE" id="PS50943">
    <property type="entry name" value="HTH_CROC1"/>
    <property type="match status" value="1"/>
</dbReference>
<gene>
    <name evidence="2" type="ORF">SFUL_5548</name>
</gene>
<dbReference type="InterPro" id="IPR010982">
    <property type="entry name" value="Lambda_DNA-bd_dom_sf"/>
</dbReference>
<name>N0CWD3_STRMI</name>
<dbReference type="GO" id="GO:0003677">
    <property type="term" value="F:DNA binding"/>
    <property type="evidence" value="ECO:0007669"/>
    <property type="project" value="InterPro"/>
</dbReference>
<dbReference type="KEGG" id="sfi:SFUL_5548"/>
<dbReference type="SMART" id="SM00530">
    <property type="entry name" value="HTH_XRE"/>
    <property type="match status" value="1"/>
</dbReference>
<evidence type="ECO:0000313" key="2">
    <source>
        <dbReference type="EMBL" id="AGK80436.1"/>
    </source>
</evidence>
<evidence type="ECO:0000259" key="1">
    <source>
        <dbReference type="PROSITE" id="PS50943"/>
    </source>
</evidence>
<accession>N0CWD3</accession>
<dbReference type="SUPFAM" id="SSF47413">
    <property type="entry name" value="lambda repressor-like DNA-binding domains"/>
    <property type="match status" value="1"/>
</dbReference>
<dbReference type="PATRIC" id="fig|1303692.3.peg.5573"/>
<evidence type="ECO:0000313" key="3">
    <source>
        <dbReference type="Proteomes" id="UP000013304"/>
    </source>
</evidence>
<proteinExistence type="predicted"/>
<reference evidence="2 3" key="1">
    <citation type="submission" date="2013-04" db="EMBL/GenBank/DDBJ databases">
        <title>Complete genome sequence of Streptomyces fulvissimus.</title>
        <authorList>
            <person name="Myronovskyi M."/>
            <person name="Tokovenko B."/>
            <person name="Manderscheid N."/>
            <person name="Petzke L."/>
            <person name="Luzhetskyy A."/>
        </authorList>
    </citation>
    <scope>NUCLEOTIDE SEQUENCE [LARGE SCALE GENOMIC DNA]</scope>
    <source>
        <strain evidence="2 3">DSM 40593</strain>
    </source>
</reference>
<dbReference type="AlphaFoldDB" id="N0CWD3"/>
<dbReference type="Pfam" id="PF01381">
    <property type="entry name" value="HTH_3"/>
    <property type="match status" value="1"/>
</dbReference>
<dbReference type="EMBL" id="CP005080">
    <property type="protein sequence ID" value="AGK80436.1"/>
    <property type="molecule type" value="Genomic_DNA"/>
</dbReference>
<organism evidence="2 3">
    <name type="scientific">Streptomyces microflavus DSM 40593</name>
    <dbReference type="NCBI Taxonomy" id="1303692"/>
    <lineage>
        <taxon>Bacteria</taxon>
        <taxon>Bacillati</taxon>
        <taxon>Actinomycetota</taxon>
        <taxon>Actinomycetes</taxon>
        <taxon>Kitasatosporales</taxon>
        <taxon>Streptomycetaceae</taxon>
        <taxon>Streptomyces</taxon>
    </lineage>
</organism>
<protein>
    <submittedName>
        <fullName evidence="2">Helix-turn-helix domain protein</fullName>
    </submittedName>
</protein>
<dbReference type="HOGENOM" id="CLU_1748632_0_0_11"/>
<dbReference type="Proteomes" id="UP000013304">
    <property type="component" value="Chromosome"/>
</dbReference>
<dbReference type="eggNOG" id="ENOG5030KTW">
    <property type="taxonomic scope" value="Bacteria"/>
</dbReference>